<name>A0A0R3PDW7_ANGCS</name>
<dbReference type="EMBL" id="UYYA01000406">
    <property type="protein sequence ID" value="VDM53776.1"/>
    <property type="molecule type" value="Genomic_DNA"/>
</dbReference>
<gene>
    <name evidence="1" type="ORF">ACOC_LOCUS2191</name>
</gene>
<evidence type="ECO:0000313" key="1">
    <source>
        <dbReference type="EMBL" id="VDM53776.1"/>
    </source>
</evidence>
<reference evidence="1 2" key="2">
    <citation type="submission" date="2018-11" db="EMBL/GenBank/DDBJ databases">
        <authorList>
            <consortium name="Pathogen Informatics"/>
        </authorList>
    </citation>
    <scope>NUCLEOTIDE SEQUENCE [LARGE SCALE GENOMIC DNA]</scope>
    <source>
        <strain evidence="1 2">Costa Rica</strain>
    </source>
</reference>
<dbReference type="Proteomes" id="UP000267027">
    <property type="component" value="Unassembled WGS sequence"/>
</dbReference>
<organism evidence="3">
    <name type="scientific">Angiostrongylus costaricensis</name>
    <name type="common">Nematode worm</name>
    <dbReference type="NCBI Taxonomy" id="334426"/>
    <lineage>
        <taxon>Eukaryota</taxon>
        <taxon>Metazoa</taxon>
        <taxon>Ecdysozoa</taxon>
        <taxon>Nematoda</taxon>
        <taxon>Chromadorea</taxon>
        <taxon>Rhabditida</taxon>
        <taxon>Rhabditina</taxon>
        <taxon>Rhabditomorpha</taxon>
        <taxon>Strongyloidea</taxon>
        <taxon>Metastrongylidae</taxon>
        <taxon>Angiostrongylus</taxon>
    </lineage>
</organism>
<protein>
    <submittedName>
        <fullName evidence="3">Regulatory protein zeste</fullName>
    </submittedName>
</protein>
<dbReference type="OrthoDB" id="5791247at2759"/>
<dbReference type="OMA" id="EMKIKYW"/>
<evidence type="ECO:0000313" key="3">
    <source>
        <dbReference type="WBParaSite" id="ACOC_0000219001-mRNA-1"/>
    </source>
</evidence>
<dbReference type="WBParaSite" id="ACOC_0000219001-mRNA-1">
    <property type="protein sequence ID" value="ACOC_0000219001-mRNA-1"/>
    <property type="gene ID" value="ACOC_0000219001"/>
</dbReference>
<evidence type="ECO:0000313" key="2">
    <source>
        <dbReference type="Proteomes" id="UP000267027"/>
    </source>
</evidence>
<dbReference type="AlphaFoldDB" id="A0A0R3PDW7"/>
<reference evidence="3" key="1">
    <citation type="submission" date="2017-02" db="UniProtKB">
        <authorList>
            <consortium name="WormBaseParasite"/>
        </authorList>
    </citation>
    <scope>IDENTIFICATION</scope>
</reference>
<keyword evidence="2" id="KW-1185">Reference proteome</keyword>
<proteinExistence type="predicted"/>
<sequence length="297" mass="34476">MDFTQKRKKSVNWCSQENDLIIKLFLESYNTYYLKFSDGSKKGIKAVRDSLHEKWAEQLTNLRFARRTPAQVAEKIKKSIIVTRKFINTNGENIRTKRMDDLPPHLKQLEKKLREEYTKRSNDTGLDLLIDDSAARFYDFLKNVKEESLSPVGGFNVDECRCTDIDPDVETSANDNVEGSSISNLSHVSTVAQVLDLPPVAPVTPFKNSTILPPLFSNKKKRVIFCTVDFIQQILVLIPACFERIRRSFDDDFEDITVKRHRLVDAEMELIQRKRYLVEMKIKYWEEKIKRSSNSSA</sequence>
<accession>A0A0R3PDW7</accession>